<dbReference type="VEuPathDB" id="FungiDB:BCV72DRAFT_208962"/>
<gene>
    <name evidence="1" type="ORF">BCV72DRAFT_208962</name>
</gene>
<dbReference type="Proteomes" id="UP000242414">
    <property type="component" value="Unassembled WGS sequence"/>
</dbReference>
<dbReference type="AlphaFoldDB" id="A0A1X0R102"/>
<dbReference type="OrthoDB" id="2235058at2759"/>
<organism evidence="1">
    <name type="scientific">Rhizopus microsporus var. microsporus</name>
    <dbReference type="NCBI Taxonomy" id="86635"/>
    <lineage>
        <taxon>Eukaryota</taxon>
        <taxon>Fungi</taxon>
        <taxon>Fungi incertae sedis</taxon>
        <taxon>Mucoromycota</taxon>
        <taxon>Mucoromycotina</taxon>
        <taxon>Mucoromycetes</taxon>
        <taxon>Mucorales</taxon>
        <taxon>Mucorineae</taxon>
        <taxon>Rhizopodaceae</taxon>
        <taxon>Rhizopus</taxon>
    </lineage>
</organism>
<sequence>MLKRESTLFRLFYIFSNKKRGSKSLYHILCPPFVNCSIAEICKRQLHLRMKVARSIKEFATFGIIVAGRRYILFTSCNFF</sequence>
<accession>A0A1X0R102</accession>
<protein>
    <submittedName>
        <fullName evidence="1">Uncharacterized protein</fullName>
    </submittedName>
</protein>
<dbReference type="EMBL" id="KV921941">
    <property type="protein sequence ID" value="ORE05618.1"/>
    <property type="molecule type" value="Genomic_DNA"/>
</dbReference>
<reference evidence="1" key="1">
    <citation type="journal article" date="2016" name="Proc. Natl. Acad. Sci. U.S.A.">
        <title>Lipid metabolic changes in an early divergent fungus govern the establishment of a mutualistic symbiosis with endobacteria.</title>
        <authorList>
            <person name="Lastovetsky O.A."/>
            <person name="Gaspar M.L."/>
            <person name="Mondo S.J."/>
            <person name="LaButti K.M."/>
            <person name="Sandor L."/>
            <person name="Grigoriev I.V."/>
            <person name="Henry S.A."/>
            <person name="Pawlowska T.E."/>
        </authorList>
    </citation>
    <scope>NUCLEOTIDE SEQUENCE [LARGE SCALE GENOMIC DNA]</scope>
    <source>
        <strain evidence="1">ATCC 52814</strain>
    </source>
</reference>
<evidence type="ECO:0000313" key="1">
    <source>
        <dbReference type="EMBL" id="ORE05618.1"/>
    </source>
</evidence>
<name>A0A1X0R102_RHIZD</name>
<proteinExistence type="predicted"/>